<dbReference type="AlphaFoldDB" id="A0A1E5PFA3"/>
<dbReference type="EMBL" id="MEHJ01000001">
    <property type="protein sequence ID" value="OEJ28211.1"/>
    <property type="molecule type" value="Genomic_DNA"/>
</dbReference>
<dbReference type="Proteomes" id="UP000095759">
    <property type="component" value="Unassembled WGS sequence"/>
</dbReference>
<proteinExistence type="predicted"/>
<evidence type="ECO:0000259" key="1">
    <source>
        <dbReference type="Pfam" id="PF07228"/>
    </source>
</evidence>
<dbReference type="InterPro" id="IPR036457">
    <property type="entry name" value="PPM-type-like_dom_sf"/>
</dbReference>
<dbReference type="Pfam" id="PF07228">
    <property type="entry name" value="SpoIIE"/>
    <property type="match status" value="1"/>
</dbReference>
<evidence type="ECO:0000313" key="3">
    <source>
        <dbReference type="Proteomes" id="UP000095759"/>
    </source>
</evidence>
<reference evidence="2 3" key="1">
    <citation type="submission" date="2016-08" db="EMBL/GenBank/DDBJ databases">
        <title>Complete genome sequence of Streptomyces agglomeratus strain 6-3-2, a novel anti-MRSA actinomycete isolated from Wuli of Tebit, China.</title>
        <authorList>
            <person name="Chen X."/>
        </authorList>
    </citation>
    <scope>NUCLEOTIDE SEQUENCE [LARGE SCALE GENOMIC DNA]</scope>
    <source>
        <strain evidence="2 3">6-3-2</strain>
    </source>
</reference>
<name>A0A1E5PFA3_9ACTN</name>
<evidence type="ECO:0000313" key="2">
    <source>
        <dbReference type="EMBL" id="OEJ28211.1"/>
    </source>
</evidence>
<accession>A0A1E5PFA3</accession>
<gene>
    <name evidence="2" type="ORF">AS594_30700</name>
</gene>
<comment type="caution">
    <text evidence="2">The sequence shown here is derived from an EMBL/GenBank/DDBJ whole genome shotgun (WGS) entry which is preliminary data.</text>
</comment>
<organism evidence="2 3">
    <name type="scientific">Streptomyces agglomeratus</name>
    <dbReference type="NCBI Taxonomy" id="285458"/>
    <lineage>
        <taxon>Bacteria</taxon>
        <taxon>Bacillati</taxon>
        <taxon>Actinomycetota</taxon>
        <taxon>Actinomycetes</taxon>
        <taxon>Kitasatosporales</taxon>
        <taxon>Streptomycetaceae</taxon>
        <taxon>Streptomyces</taxon>
    </lineage>
</organism>
<protein>
    <recommendedName>
        <fullName evidence="1">PPM-type phosphatase domain-containing protein</fullName>
    </recommendedName>
</protein>
<feature type="domain" description="PPM-type phosphatase" evidence="1">
    <location>
        <begin position="4"/>
        <end position="80"/>
    </location>
</feature>
<dbReference type="Gene3D" id="3.60.40.10">
    <property type="entry name" value="PPM-type phosphatase domain"/>
    <property type="match status" value="1"/>
</dbReference>
<keyword evidence="3" id="KW-1185">Reference proteome</keyword>
<dbReference type="InterPro" id="IPR001932">
    <property type="entry name" value="PPM-type_phosphatase-like_dom"/>
</dbReference>
<sequence>MRPFQALPGDRLIFVSDGVYGAVSGAGEVYGERALARAIQAAGLLPAAAVPRAVLQDLTAYRADADAQADADAEGEAQTHARTEADDDALVLCLDWFGRGSAAVS</sequence>